<protein>
    <recommendedName>
        <fullName evidence="9">Endolytic murein transglycosylase</fullName>
    </recommendedName>
</protein>
<reference evidence="7 8" key="1">
    <citation type="journal article" date="2016" name="Nat. Commun.">
        <title>Thousands of microbial genomes shed light on interconnected biogeochemical processes in an aquifer system.</title>
        <authorList>
            <person name="Anantharaman K."/>
            <person name="Brown C.T."/>
            <person name="Hug L.A."/>
            <person name="Sharon I."/>
            <person name="Castelle C.J."/>
            <person name="Probst A.J."/>
            <person name="Thomas B.C."/>
            <person name="Singh A."/>
            <person name="Wilkins M.J."/>
            <person name="Karaoz U."/>
            <person name="Brodie E.L."/>
            <person name="Williams K.H."/>
            <person name="Hubbard S.S."/>
            <person name="Banfield J.F."/>
        </authorList>
    </citation>
    <scope>NUCLEOTIDE SEQUENCE [LARGE SCALE GENOMIC DNA]</scope>
</reference>
<evidence type="ECO:0000313" key="7">
    <source>
        <dbReference type="EMBL" id="OGY59238.1"/>
    </source>
</evidence>
<keyword evidence="1" id="KW-1003">Cell membrane</keyword>
<keyword evidence="6" id="KW-0961">Cell wall biogenesis/degradation</keyword>
<evidence type="ECO:0008006" key="9">
    <source>
        <dbReference type="Google" id="ProtNLM"/>
    </source>
</evidence>
<dbReference type="AlphaFoldDB" id="A0A1G1Z3N3"/>
<dbReference type="NCBIfam" id="TIGR00247">
    <property type="entry name" value="endolytic transglycosylase MltG"/>
    <property type="match status" value="1"/>
</dbReference>
<evidence type="ECO:0000256" key="1">
    <source>
        <dbReference type="ARBA" id="ARBA00022475"/>
    </source>
</evidence>
<evidence type="ECO:0000256" key="4">
    <source>
        <dbReference type="ARBA" id="ARBA00023136"/>
    </source>
</evidence>
<proteinExistence type="predicted"/>
<dbReference type="GO" id="GO:0071555">
    <property type="term" value="P:cell wall organization"/>
    <property type="evidence" value="ECO:0007669"/>
    <property type="project" value="UniProtKB-KW"/>
</dbReference>
<keyword evidence="4" id="KW-0472">Membrane</keyword>
<dbReference type="Proteomes" id="UP000178744">
    <property type="component" value="Unassembled WGS sequence"/>
</dbReference>
<sequence>MKRDILILTASLLLLTALFLLRLLFHPQPPPKPDLVRVVIREGLSIPQISELLLQAGVLSGESLSTDLEGYLFPDTYEFFAGSKAVAVARRMGENFDTKALPSFAKAVEDRSSILPSRNLNDIIKVASLIEKEVPGSDDRRIVAGIIWKRLRNRFPIQVDSAICYVKPEPCYPVTKDDFAVDSPYNTYMYKGLPPTPISNPGLDAIIAAMSPKESPYWFYLTEPKKGRTIFSIDLDEHNKNVYRYLKR</sequence>
<evidence type="ECO:0000256" key="5">
    <source>
        <dbReference type="ARBA" id="ARBA00023239"/>
    </source>
</evidence>
<organism evidence="7 8">
    <name type="scientific">Candidatus Colwellbacteria bacterium RIFCSPLOWO2_01_FULL_48_10</name>
    <dbReference type="NCBI Taxonomy" id="1797690"/>
    <lineage>
        <taxon>Bacteria</taxon>
        <taxon>Candidatus Colwelliibacteriota</taxon>
    </lineage>
</organism>
<dbReference type="EMBL" id="MHIY01000029">
    <property type="protein sequence ID" value="OGY59238.1"/>
    <property type="molecule type" value="Genomic_DNA"/>
</dbReference>
<keyword evidence="3" id="KW-1133">Transmembrane helix</keyword>
<evidence type="ECO:0000313" key="8">
    <source>
        <dbReference type="Proteomes" id="UP000178744"/>
    </source>
</evidence>
<name>A0A1G1Z3N3_9BACT</name>
<dbReference type="PANTHER" id="PTHR30518:SF2">
    <property type="entry name" value="ENDOLYTIC MUREIN TRANSGLYCOSYLASE"/>
    <property type="match status" value="1"/>
</dbReference>
<gene>
    <name evidence="7" type="ORF">A3B23_02755</name>
</gene>
<dbReference type="PANTHER" id="PTHR30518">
    <property type="entry name" value="ENDOLYTIC MUREIN TRANSGLYCOSYLASE"/>
    <property type="match status" value="1"/>
</dbReference>
<evidence type="ECO:0000256" key="2">
    <source>
        <dbReference type="ARBA" id="ARBA00022692"/>
    </source>
</evidence>
<accession>A0A1G1Z3N3</accession>
<dbReference type="Pfam" id="PF02618">
    <property type="entry name" value="YceG"/>
    <property type="match status" value="1"/>
</dbReference>
<keyword evidence="2" id="KW-0812">Transmembrane</keyword>
<evidence type="ECO:0000256" key="6">
    <source>
        <dbReference type="ARBA" id="ARBA00023316"/>
    </source>
</evidence>
<dbReference type="InterPro" id="IPR003770">
    <property type="entry name" value="MLTG-like"/>
</dbReference>
<keyword evidence="5" id="KW-0456">Lyase</keyword>
<dbReference type="GO" id="GO:0016829">
    <property type="term" value="F:lyase activity"/>
    <property type="evidence" value="ECO:0007669"/>
    <property type="project" value="UniProtKB-KW"/>
</dbReference>
<evidence type="ECO:0000256" key="3">
    <source>
        <dbReference type="ARBA" id="ARBA00022989"/>
    </source>
</evidence>
<comment type="caution">
    <text evidence="7">The sequence shown here is derived from an EMBL/GenBank/DDBJ whole genome shotgun (WGS) entry which is preliminary data.</text>
</comment>
<dbReference type="STRING" id="1797690.A3B23_02755"/>